<dbReference type="Proteomes" id="UP000014760">
    <property type="component" value="Unassembled WGS sequence"/>
</dbReference>
<dbReference type="AlphaFoldDB" id="R7VAE6"/>
<protein>
    <submittedName>
        <fullName evidence="1 2">Uncharacterized protein</fullName>
    </submittedName>
</protein>
<evidence type="ECO:0000313" key="3">
    <source>
        <dbReference type="Proteomes" id="UP000014760"/>
    </source>
</evidence>
<name>R7VAE6_CAPTE</name>
<evidence type="ECO:0000313" key="1">
    <source>
        <dbReference type="EMBL" id="ELU13306.1"/>
    </source>
</evidence>
<sequence>MRTRFFPSSASGTVEIGSHYRLINADKVRRSLPEAELTARAHSVPILAYPLNQRRLRWARHAAHKSWSSIGFSDKKSNMLLIRRREEYRWGGPSAIVWMVITKPGNLQSLTRILEIRTLIRTMRSRCGESSIMAEPRACVILSLLASTVLLVLLLPMPSSCKPHPDRHTTIFYPTDYDYEFLQPKWLQSKRTMPWTCDLDLDEYGQASFLGVIFDENGHVIML</sequence>
<reference evidence="3" key="1">
    <citation type="submission" date="2012-12" db="EMBL/GenBank/DDBJ databases">
        <authorList>
            <person name="Hellsten U."/>
            <person name="Grimwood J."/>
            <person name="Chapman J.A."/>
            <person name="Shapiro H."/>
            <person name="Aerts A."/>
            <person name="Otillar R.P."/>
            <person name="Terry A.Y."/>
            <person name="Boore J.L."/>
            <person name="Simakov O."/>
            <person name="Marletaz F."/>
            <person name="Cho S.-J."/>
            <person name="Edsinger-Gonzales E."/>
            <person name="Havlak P."/>
            <person name="Kuo D.-H."/>
            <person name="Larsson T."/>
            <person name="Lv J."/>
            <person name="Arendt D."/>
            <person name="Savage R."/>
            <person name="Osoegawa K."/>
            <person name="de Jong P."/>
            <person name="Lindberg D.R."/>
            <person name="Seaver E.C."/>
            <person name="Weisblat D.A."/>
            <person name="Putnam N.H."/>
            <person name="Grigoriev I.V."/>
            <person name="Rokhsar D.S."/>
        </authorList>
    </citation>
    <scope>NUCLEOTIDE SEQUENCE</scope>
    <source>
        <strain evidence="3">I ESC-2004</strain>
    </source>
</reference>
<keyword evidence="3" id="KW-1185">Reference proteome</keyword>
<reference evidence="1 3" key="2">
    <citation type="journal article" date="2013" name="Nature">
        <title>Insights into bilaterian evolution from three spiralian genomes.</title>
        <authorList>
            <person name="Simakov O."/>
            <person name="Marletaz F."/>
            <person name="Cho S.J."/>
            <person name="Edsinger-Gonzales E."/>
            <person name="Havlak P."/>
            <person name="Hellsten U."/>
            <person name="Kuo D.H."/>
            <person name="Larsson T."/>
            <person name="Lv J."/>
            <person name="Arendt D."/>
            <person name="Savage R."/>
            <person name="Osoegawa K."/>
            <person name="de Jong P."/>
            <person name="Grimwood J."/>
            <person name="Chapman J.A."/>
            <person name="Shapiro H."/>
            <person name="Aerts A."/>
            <person name="Otillar R.P."/>
            <person name="Terry A.Y."/>
            <person name="Boore J.L."/>
            <person name="Grigoriev I.V."/>
            <person name="Lindberg D.R."/>
            <person name="Seaver E.C."/>
            <person name="Weisblat D.A."/>
            <person name="Putnam N.H."/>
            <person name="Rokhsar D.S."/>
        </authorList>
    </citation>
    <scope>NUCLEOTIDE SEQUENCE</scope>
    <source>
        <strain evidence="1 3">I ESC-2004</strain>
    </source>
</reference>
<dbReference type="HOGENOM" id="CLU_1241152_0_0_1"/>
<proteinExistence type="predicted"/>
<gene>
    <name evidence="1" type="ORF">CAPTEDRAFT_199683</name>
</gene>
<accession>R7VAE6</accession>
<dbReference type="EMBL" id="KB295326">
    <property type="protein sequence ID" value="ELU13306.1"/>
    <property type="molecule type" value="Genomic_DNA"/>
</dbReference>
<evidence type="ECO:0000313" key="2">
    <source>
        <dbReference type="EnsemblMetazoa" id="CapteP199683"/>
    </source>
</evidence>
<organism evidence="1">
    <name type="scientific">Capitella teleta</name>
    <name type="common">Polychaete worm</name>
    <dbReference type="NCBI Taxonomy" id="283909"/>
    <lineage>
        <taxon>Eukaryota</taxon>
        <taxon>Metazoa</taxon>
        <taxon>Spiralia</taxon>
        <taxon>Lophotrochozoa</taxon>
        <taxon>Annelida</taxon>
        <taxon>Polychaeta</taxon>
        <taxon>Sedentaria</taxon>
        <taxon>Scolecida</taxon>
        <taxon>Capitellidae</taxon>
        <taxon>Capitella</taxon>
    </lineage>
</organism>
<reference evidence="2" key="3">
    <citation type="submission" date="2015-06" db="UniProtKB">
        <authorList>
            <consortium name="EnsemblMetazoa"/>
        </authorList>
    </citation>
    <scope>IDENTIFICATION</scope>
</reference>
<dbReference type="EnsemblMetazoa" id="CapteT199683">
    <property type="protein sequence ID" value="CapteP199683"/>
    <property type="gene ID" value="CapteG199683"/>
</dbReference>
<dbReference type="EMBL" id="AMQN01019114">
    <property type="status" value="NOT_ANNOTATED_CDS"/>
    <property type="molecule type" value="Genomic_DNA"/>
</dbReference>